<evidence type="ECO:0000256" key="2">
    <source>
        <dbReference type="ARBA" id="ARBA00022490"/>
    </source>
</evidence>
<gene>
    <name evidence="7" type="primary">MKS1</name>
    <name evidence="7" type="ORF">ATANTOWER_022338</name>
</gene>
<dbReference type="Pfam" id="PF07162">
    <property type="entry name" value="B9-C2"/>
    <property type="match status" value="1"/>
</dbReference>
<accession>A0ABU7B0N9</accession>
<sequence>MSSQGTPQRVLSGAGPLGRPDQTTECQSPATPERATCKHSVKCHTWRPVQAGTASALRRFFIGGSAELEDNSYVRIPGTFKGERLSRFGFCTETTGSVTFSLHCIQQAR</sequence>
<keyword evidence="4" id="KW-0206">Cytoskeleton</keyword>
<keyword evidence="8" id="KW-1185">Reference proteome</keyword>
<feature type="region of interest" description="Disordered" evidence="6">
    <location>
        <begin position="1"/>
        <end position="34"/>
    </location>
</feature>
<dbReference type="EMBL" id="JAHUTI010034370">
    <property type="protein sequence ID" value="MED6243556.1"/>
    <property type="molecule type" value="Genomic_DNA"/>
</dbReference>
<evidence type="ECO:0000256" key="3">
    <source>
        <dbReference type="ARBA" id="ARBA00022794"/>
    </source>
</evidence>
<comment type="subcellular location">
    <subcellularLocation>
        <location evidence="1">Cytoplasm</location>
        <location evidence="1">Cytoskeleton</location>
        <location evidence="1">Cilium basal body</location>
    </subcellularLocation>
</comment>
<evidence type="ECO:0000256" key="1">
    <source>
        <dbReference type="ARBA" id="ARBA00004120"/>
    </source>
</evidence>
<name>A0ABU7B0N9_9TELE</name>
<evidence type="ECO:0000313" key="7">
    <source>
        <dbReference type="EMBL" id="MED6243556.1"/>
    </source>
</evidence>
<organism evidence="7 8">
    <name type="scientific">Ataeniobius toweri</name>
    <dbReference type="NCBI Taxonomy" id="208326"/>
    <lineage>
        <taxon>Eukaryota</taxon>
        <taxon>Metazoa</taxon>
        <taxon>Chordata</taxon>
        <taxon>Craniata</taxon>
        <taxon>Vertebrata</taxon>
        <taxon>Euteleostomi</taxon>
        <taxon>Actinopterygii</taxon>
        <taxon>Neopterygii</taxon>
        <taxon>Teleostei</taxon>
        <taxon>Neoteleostei</taxon>
        <taxon>Acanthomorphata</taxon>
        <taxon>Ovalentaria</taxon>
        <taxon>Atherinomorphae</taxon>
        <taxon>Cyprinodontiformes</taxon>
        <taxon>Goodeidae</taxon>
        <taxon>Ataeniobius</taxon>
    </lineage>
</organism>
<evidence type="ECO:0000256" key="4">
    <source>
        <dbReference type="ARBA" id="ARBA00023212"/>
    </source>
</evidence>
<proteinExistence type="predicted"/>
<dbReference type="PANTHER" id="PTHR12968:SF4">
    <property type="entry name" value="TECTONIC-LIKE COMPLEX MEMBER MKS1"/>
    <property type="match status" value="1"/>
</dbReference>
<keyword evidence="5" id="KW-0966">Cell projection</keyword>
<dbReference type="PANTHER" id="PTHR12968">
    <property type="entry name" value="B9 DOMAIN-CONTAINING"/>
    <property type="match status" value="1"/>
</dbReference>
<evidence type="ECO:0000313" key="8">
    <source>
        <dbReference type="Proteomes" id="UP001345963"/>
    </source>
</evidence>
<dbReference type="Proteomes" id="UP001345963">
    <property type="component" value="Unassembled WGS sequence"/>
</dbReference>
<keyword evidence="3" id="KW-0970">Cilium biogenesis/degradation</keyword>
<feature type="compositionally biased region" description="Polar residues" evidence="6">
    <location>
        <begin position="21"/>
        <end position="30"/>
    </location>
</feature>
<comment type="caution">
    <text evidence="7">The sequence shown here is derived from an EMBL/GenBank/DDBJ whole genome shotgun (WGS) entry which is preliminary data.</text>
</comment>
<evidence type="ECO:0000256" key="6">
    <source>
        <dbReference type="SAM" id="MobiDB-lite"/>
    </source>
</evidence>
<keyword evidence="2" id="KW-0963">Cytoplasm</keyword>
<protein>
    <submittedName>
        <fullName evidence="7">Pleiotropic negative transcriptional regulator</fullName>
    </submittedName>
</protein>
<reference evidence="7 8" key="1">
    <citation type="submission" date="2021-07" db="EMBL/GenBank/DDBJ databases">
        <authorList>
            <person name="Palmer J.M."/>
        </authorList>
    </citation>
    <scope>NUCLEOTIDE SEQUENCE [LARGE SCALE GENOMIC DNA]</scope>
    <source>
        <strain evidence="7 8">AT_MEX2019</strain>
        <tissue evidence="7">Muscle</tissue>
    </source>
</reference>
<dbReference type="InterPro" id="IPR010796">
    <property type="entry name" value="C2_B9-type_dom"/>
</dbReference>
<evidence type="ECO:0000256" key="5">
    <source>
        <dbReference type="ARBA" id="ARBA00023273"/>
    </source>
</evidence>